<protein>
    <submittedName>
        <fullName evidence="2">SDR family oxidoreductase</fullName>
    </submittedName>
</protein>
<dbReference type="AlphaFoldDB" id="A0A5C4LSA7"/>
<feature type="domain" description="PRISE-like Rossmann-fold" evidence="1">
    <location>
        <begin position="57"/>
        <end position="348"/>
    </location>
</feature>
<name>A0A5C4LSA7_9HYPH</name>
<dbReference type="CDD" id="cd08948">
    <property type="entry name" value="5beta-POR_like_SDR_a"/>
    <property type="match status" value="1"/>
</dbReference>
<proteinExistence type="predicted"/>
<dbReference type="Pfam" id="PF22917">
    <property type="entry name" value="PRISE"/>
    <property type="match status" value="1"/>
</dbReference>
<evidence type="ECO:0000259" key="1">
    <source>
        <dbReference type="Pfam" id="PF22917"/>
    </source>
</evidence>
<evidence type="ECO:0000313" key="3">
    <source>
        <dbReference type="Proteomes" id="UP000305267"/>
    </source>
</evidence>
<keyword evidence="3" id="KW-1185">Reference proteome</keyword>
<dbReference type="EMBL" id="VDDA01000001">
    <property type="protein sequence ID" value="TNC15907.1"/>
    <property type="molecule type" value="Genomic_DNA"/>
</dbReference>
<dbReference type="SUPFAM" id="SSF51735">
    <property type="entry name" value="NAD(P)-binding Rossmann-fold domains"/>
    <property type="match status" value="1"/>
</dbReference>
<evidence type="ECO:0000313" key="2">
    <source>
        <dbReference type="EMBL" id="TNC15907.1"/>
    </source>
</evidence>
<dbReference type="Gene3D" id="3.40.50.720">
    <property type="entry name" value="NAD(P)-binding Rossmann-like Domain"/>
    <property type="match status" value="1"/>
</dbReference>
<dbReference type="PANTHER" id="PTHR32487:SF0">
    <property type="entry name" value="3-OXO-DELTA(4,5)-STEROID 5-BETA-REDUCTASE"/>
    <property type="match status" value="1"/>
</dbReference>
<organism evidence="2 3">
    <name type="scientific">Methylobacterium terricola</name>
    <dbReference type="NCBI Taxonomy" id="2583531"/>
    <lineage>
        <taxon>Bacteria</taxon>
        <taxon>Pseudomonadati</taxon>
        <taxon>Pseudomonadota</taxon>
        <taxon>Alphaproteobacteria</taxon>
        <taxon>Hyphomicrobiales</taxon>
        <taxon>Methylobacteriaceae</taxon>
        <taxon>Methylobacterium</taxon>
    </lineage>
</organism>
<comment type="caution">
    <text evidence="2">The sequence shown here is derived from an EMBL/GenBank/DDBJ whole genome shotgun (WGS) entry which is preliminary data.</text>
</comment>
<dbReference type="PANTHER" id="PTHR32487">
    <property type="entry name" value="3-OXO-DELTA(4,5)-STEROID 5-BETA-REDUCTASE"/>
    <property type="match status" value="1"/>
</dbReference>
<sequence length="351" mass="37466">MPETRTALVAGANGIIGKALMETLSATPGWRARALSRRPHGSPGAIAVDLTDAAATRAALTGVRDVTHLFYAALAPQPDLAAEVRVNGAMLRHLLDGLEAAGAPLERAVLYQGAKVYGVHLGPVPSPFYEDEPRHVGPNFYFTQEDELRTRAARGGPAFAILRPDVVVGDAAGNAMNIAMVIGAYAALCRADGAAFRFPGPAHVYDGVFAQVTEAGALARASLWAATSDTARGEAFNYVHEPFRWRRIWERIAGALDLPLGPPVPLRLATHMADKAPAWARLVAEQGLVDTPYERAVGWAFGDFVFHSDFDLVSDMAKIRRAGFTETVDSADALIAAIRRLQAAGVLPRSN</sequence>
<dbReference type="InterPro" id="IPR055222">
    <property type="entry name" value="PRISE-like_Rossmann-fold"/>
</dbReference>
<dbReference type="Proteomes" id="UP000305267">
    <property type="component" value="Unassembled WGS sequence"/>
</dbReference>
<reference evidence="2 3" key="1">
    <citation type="submission" date="2019-06" db="EMBL/GenBank/DDBJ databases">
        <title>Genome of Methylobacterium sp. 17Sr1-39.</title>
        <authorList>
            <person name="Seo T."/>
        </authorList>
    </citation>
    <scope>NUCLEOTIDE SEQUENCE [LARGE SCALE GENOMIC DNA]</scope>
    <source>
        <strain evidence="2 3">17Sr1-39</strain>
    </source>
</reference>
<accession>A0A5C4LSA7</accession>
<dbReference type="RefSeq" id="WP_139033729.1">
    <property type="nucleotide sequence ID" value="NZ_VDDA01000001.1"/>
</dbReference>
<gene>
    <name evidence="2" type="ORF">FF100_01175</name>
</gene>
<dbReference type="InterPro" id="IPR036291">
    <property type="entry name" value="NAD(P)-bd_dom_sf"/>
</dbReference>
<dbReference type="OrthoDB" id="4392084at2"/>